<comment type="caution">
    <text evidence="3">The sequence shown here is derived from an EMBL/GenBank/DDBJ whole genome shotgun (WGS) entry which is preliminary data.</text>
</comment>
<evidence type="ECO:0000256" key="1">
    <source>
        <dbReference type="ARBA" id="ARBA00007727"/>
    </source>
</evidence>
<comment type="similarity">
    <text evidence="1">Belongs to the PC-esterase family. TBL subfamily.</text>
</comment>
<keyword evidence="4" id="KW-1185">Reference proteome</keyword>
<evidence type="ECO:0000313" key="3">
    <source>
        <dbReference type="EMBL" id="KAF8413296.1"/>
    </source>
</evidence>
<feature type="domain" description="Trichome birefringence-like C-terminal" evidence="2">
    <location>
        <begin position="16"/>
        <end position="270"/>
    </location>
</feature>
<dbReference type="EMBL" id="JABCRI010000001">
    <property type="protein sequence ID" value="KAF8413296.1"/>
    <property type="molecule type" value="Genomic_DNA"/>
</dbReference>
<dbReference type="GO" id="GO:0005794">
    <property type="term" value="C:Golgi apparatus"/>
    <property type="evidence" value="ECO:0007669"/>
    <property type="project" value="TreeGrafter"/>
</dbReference>
<evidence type="ECO:0000259" key="2">
    <source>
        <dbReference type="Pfam" id="PF13839"/>
    </source>
</evidence>
<gene>
    <name evidence="3" type="ORF">HHK36_001274</name>
</gene>
<dbReference type="PANTHER" id="PTHR32285">
    <property type="entry name" value="PROTEIN TRICHOME BIREFRINGENCE-LIKE 9-RELATED"/>
    <property type="match status" value="1"/>
</dbReference>
<dbReference type="OrthoDB" id="630188at2759"/>
<dbReference type="Pfam" id="PF13839">
    <property type="entry name" value="PC-Esterase"/>
    <property type="match status" value="1"/>
</dbReference>
<accession>A0A835DRH6</accession>
<proteinExistence type="inferred from homology"/>
<dbReference type="InterPro" id="IPR026057">
    <property type="entry name" value="TBL_C"/>
</dbReference>
<name>A0A835DRH6_TETSI</name>
<dbReference type="InterPro" id="IPR029962">
    <property type="entry name" value="TBL"/>
</dbReference>
<dbReference type="PANTHER" id="PTHR32285:SF219">
    <property type="entry name" value="PROTEIN TRICHOME BIREFRINGENCE-LIKE 24"/>
    <property type="match status" value="1"/>
</dbReference>
<dbReference type="Proteomes" id="UP000655225">
    <property type="component" value="Unassembled WGS sequence"/>
</dbReference>
<dbReference type="AlphaFoldDB" id="A0A835DRH6"/>
<organism evidence="3 4">
    <name type="scientific">Tetracentron sinense</name>
    <name type="common">Spur-leaf</name>
    <dbReference type="NCBI Taxonomy" id="13715"/>
    <lineage>
        <taxon>Eukaryota</taxon>
        <taxon>Viridiplantae</taxon>
        <taxon>Streptophyta</taxon>
        <taxon>Embryophyta</taxon>
        <taxon>Tracheophyta</taxon>
        <taxon>Spermatophyta</taxon>
        <taxon>Magnoliopsida</taxon>
        <taxon>Trochodendrales</taxon>
        <taxon>Trochodendraceae</taxon>
        <taxon>Tetracentron</taxon>
    </lineage>
</organism>
<protein>
    <recommendedName>
        <fullName evidence="2">Trichome birefringence-like C-terminal domain-containing protein</fullName>
    </recommendedName>
</protein>
<sequence>MLLSIWLHDLSHADRQQVEQAVEVYHDEEYKSKRWLFRSHNFSVSVIWSPFLVKAAIFEDINGVSTSEIQLHLDKLDNKWLDQYQSLDYMVISSGKWFLKTAIYYENNKIIGCHYCPGKKLTELGFQFAYRKALQQVFNFITSSKKKGMVFFRTGTPDHFENGEWFSGGTCKRTVPFKEGEIDMKDLDTILRNIELEEFEKAVSEGSEKGVKLKLFDTTHLSLFRPDGHPGPYRQFHPFAEDKNAKVQNDCLHWCLPGPIDSWNDLLMEMVVNG</sequence>
<dbReference type="GO" id="GO:0016413">
    <property type="term" value="F:O-acetyltransferase activity"/>
    <property type="evidence" value="ECO:0007669"/>
    <property type="project" value="InterPro"/>
</dbReference>
<reference evidence="3 4" key="1">
    <citation type="submission" date="2020-04" db="EMBL/GenBank/DDBJ databases">
        <title>Plant Genome Project.</title>
        <authorList>
            <person name="Zhang R.-G."/>
        </authorList>
    </citation>
    <scope>NUCLEOTIDE SEQUENCE [LARGE SCALE GENOMIC DNA]</scope>
    <source>
        <strain evidence="3">YNK0</strain>
        <tissue evidence="3">Leaf</tissue>
    </source>
</reference>
<dbReference type="OMA" id="WASHIDD"/>
<evidence type="ECO:0000313" key="4">
    <source>
        <dbReference type="Proteomes" id="UP000655225"/>
    </source>
</evidence>